<dbReference type="InterPro" id="IPR007709">
    <property type="entry name" value="N-FG_amidohydro"/>
</dbReference>
<comment type="caution">
    <text evidence="1">The sequence shown here is derived from an EMBL/GenBank/DDBJ whole genome shotgun (WGS) entry which is preliminary data.</text>
</comment>
<dbReference type="Pfam" id="PF05013">
    <property type="entry name" value="FGase"/>
    <property type="match status" value="1"/>
</dbReference>
<dbReference type="AlphaFoldDB" id="A0A8J3G336"/>
<accession>A0A8J3G336</accession>
<dbReference type="RefSeq" id="WP_189498887.1">
    <property type="nucleotide sequence ID" value="NZ_BMZH01000011.1"/>
</dbReference>
<sequence length="237" mass="26104">MFAYHSISGPNDTAFVFADHASNHIPDWVGDFGLSDEDLARHIAWDIGTDWVARALCEQLSCAGLICGFSRLVIDANRDPAADDLIPLSTDGTVIPGNADLSIPEAQERKQRLYDAYHTALGDALDDRPDCFAISIHSFTPQLRGHPKRPTDIGLLVKVDSETPVAFIRNMAEIAPELQVDVNEPYSGFDLNHTVDHNVVPRGLRHLAIELRQDHISTKADAVRMAGRLARAIRPLI</sequence>
<dbReference type="EMBL" id="BMZH01000011">
    <property type="protein sequence ID" value="GHB00844.1"/>
    <property type="molecule type" value="Genomic_DNA"/>
</dbReference>
<organism evidence="1 2">
    <name type="scientific">Algimonas arctica</name>
    <dbReference type="NCBI Taxonomy" id="1479486"/>
    <lineage>
        <taxon>Bacteria</taxon>
        <taxon>Pseudomonadati</taxon>
        <taxon>Pseudomonadota</taxon>
        <taxon>Alphaproteobacteria</taxon>
        <taxon>Maricaulales</taxon>
        <taxon>Robiginitomaculaceae</taxon>
        <taxon>Algimonas</taxon>
    </lineage>
</organism>
<dbReference type="SUPFAM" id="SSF53187">
    <property type="entry name" value="Zn-dependent exopeptidases"/>
    <property type="match status" value="1"/>
</dbReference>
<protein>
    <submittedName>
        <fullName evidence="1">N-formylglutamate amidohydrolase</fullName>
    </submittedName>
</protein>
<proteinExistence type="predicted"/>
<gene>
    <name evidence="1" type="ORF">GCM10009069_24680</name>
</gene>
<evidence type="ECO:0000313" key="2">
    <source>
        <dbReference type="Proteomes" id="UP000634004"/>
    </source>
</evidence>
<dbReference type="Gene3D" id="3.40.630.40">
    <property type="entry name" value="Zn-dependent exopeptidases"/>
    <property type="match status" value="1"/>
</dbReference>
<evidence type="ECO:0000313" key="1">
    <source>
        <dbReference type="EMBL" id="GHB00844.1"/>
    </source>
</evidence>
<name>A0A8J3G336_9PROT</name>
<reference evidence="1" key="1">
    <citation type="journal article" date="2014" name="Int. J. Syst. Evol. Microbiol.">
        <title>Complete genome sequence of Corynebacterium casei LMG S-19264T (=DSM 44701T), isolated from a smear-ripened cheese.</title>
        <authorList>
            <consortium name="US DOE Joint Genome Institute (JGI-PGF)"/>
            <person name="Walter F."/>
            <person name="Albersmeier A."/>
            <person name="Kalinowski J."/>
            <person name="Ruckert C."/>
        </authorList>
    </citation>
    <scope>NUCLEOTIDE SEQUENCE</scope>
    <source>
        <strain evidence="1">KCTC 32513</strain>
    </source>
</reference>
<keyword evidence="2" id="KW-1185">Reference proteome</keyword>
<dbReference type="Proteomes" id="UP000634004">
    <property type="component" value="Unassembled WGS sequence"/>
</dbReference>
<reference evidence="1" key="2">
    <citation type="submission" date="2020-09" db="EMBL/GenBank/DDBJ databases">
        <authorList>
            <person name="Sun Q."/>
            <person name="Kim S."/>
        </authorList>
    </citation>
    <scope>NUCLEOTIDE SEQUENCE</scope>
    <source>
        <strain evidence="1">KCTC 32513</strain>
    </source>
</reference>